<dbReference type="EC" id="2.7.3.-" evidence="9"/>
<keyword evidence="6 7" id="KW-0472">Membrane</keyword>
<dbReference type="PANTHER" id="PTHR34220">
    <property type="entry name" value="SENSOR HISTIDINE KINASE YPDA"/>
    <property type="match status" value="1"/>
</dbReference>
<dbReference type="Pfam" id="PF02518">
    <property type="entry name" value="HATPase_c"/>
    <property type="match status" value="1"/>
</dbReference>
<feature type="domain" description="HAMP" evidence="8">
    <location>
        <begin position="302"/>
        <end position="354"/>
    </location>
</feature>
<evidence type="ECO:0000256" key="7">
    <source>
        <dbReference type="SAM" id="Phobius"/>
    </source>
</evidence>
<accession>A0ABN7RR66</accession>
<keyword evidence="3" id="KW-0597">Phosphoprotein</keyword>
<comment type="caution">
    <text evidence="9">The sequence shown here is derived from an EMBL/GenBank/DDBJ whole genome shotgun (WGS) entry which is preliminary data.</text>
</comment>
<keyword evidence="7" id="KW-0812">Transmembrane</keyword>
<dbReference type="InterPro" id="IPR003660">
    <property type="entry name" value="HAMP_dom"/>
</dbReference>
<name>A0ABN7RR66_THEXY</name>
<dbReference type="SUPFAM" id="SSF158472">
    <property type="entry name" value="HAMP domain-like"/>
    <property type="match status" value="1"/>
</dbReference>
<evidence type="ECO:0000256" key="6">
    <source>
        <dbReference type="ARBA" id="ARBA00023136"/>
    </source>
</evidence>
<evidence type="ECO:0000256" key="3">
    <source>
        <dbReference type="ARBA" id="ARBA00022553"/>
    </source>
</evidence>
<dbReference type="SUPFAM" id="SSF55874">
    <property type="entry name" value="ATPase domain of HSP90 chaperone/DNA topoisomerase II/histidine kinase"/>
    <property type="match status" value="1"/>
</dbReference>
<dbReference type="InterPro" id="IPR010559">
    <property type="entry name" value="Sig_transdc_His_kin_internal"/>
</dbReference>
<organism evidence="9 10">
    <name type="scientific">Thermobacillus xylanilyticus</name>
    <dbReference type="NCBI Taxonomy" id="76633"/>
    <lineage>
        <taxon>Bacteria</taxon>
        <taxon>Bacillati</taxon>
        <taxon>Bacillota</taxon>
        <taxon>Bacilli</taxon>
        <taxon>Bacillales</taxon>
        <taxon>Paenibacillaceae</taxon>
        <taxon>Thermobacillus</taxon>
    </lineage>
</organism>
<proteinExistence type="predicted"/>
<dbReference type="Proteomes" id="UP000681526">
    <property type="component" value="Unassembled WGS sequence"/>
</dbReference>
<dbReference type="CDD" id="cd06225">
    <property type="entry name" value="HAMP"/>
    <property type="match status" value="1"/>
</dbReference>
<gene>
    <name evidence="9" type="primary">txxe 1670-yesM21</name>
    <name evidence="9" type="ORF">TXXE_07555</name>
</gene>
<dbReference type="PROSITE" id="PS50885">
    <property type="entry name" value="HAMP"/>
    <property type="match status" value="1"/>
</dbReference>
<evidence type="ECO:0000256" key="1">
    <source>
        <dbReference type="ARBA" id="ARBA00004651"/>
    </source>
</evidence>
<dbReference type="EMBL" id="CAJRAY010000035">
    <property type="protein sequence ID" value="CAG5084175.1"/>
    <property type="molecule type" value="Genomic_DNA"/>
</dbReference>
<evidence type="ECO:0000313" key="9">
    <source>
        <dbReference type="EMBL" id="CAG5084175.1"/>
    </source>
</evidence>
<dbReference type="RefSeq" id="WP_213484087.1">
    <property type="nucleotide sequence ID" value="NZ_CAJRAY010000035.1"/>
</dbReference>
<keyword evidence="7" id="KW-1133">Transmembrane helix</keyword>
<dbReference type="Gene3D" id="6.10.340.10">
    <property type="match status" value="1"/>
</dbReference>
<dbReference type="PANTHER" id="PTHR34220:SF7">
    <property type="entry name" value="SENSOR HISTIDINE KINASE YPDA"/>
    <property type="match status" value="1"/>
</dbReference>
<dbReference type="InterPro" id="IPR003594">
    <property type="entry name" value="HATPase_dom"/>
</dbReference>
<keyword evidence="2" id="KW-1003">Cell membrane</keyword>
<comment type="subcellular location">
    <subcellularLocation>
        <location evidence="1">Cell membrane</location>
        <topology evidence="1">Multi-pass membrane protein</topology>
    </subcellularLocation>
</comment>
<dbReference type="Pfam" id="PF06580">
    <property type="entry name" value="His_kinase"/>
    <property type="match status" value="1"/>
</dbReference>
<evidence type="ECO:0000313" key="10">
    <source>
        <dbReference type="Proteomes" id="UP000681526"/>
    </source>
</evidence>
<sequence>MRRSIRTQLVISFFAVMLPVVLFLIANNWYAKNVVHDKVSETYRNTLDIFVGQLDLYMEEINDYLYKLAVLDADVGLLAAFPVDSDNYVLTKVRVQNKINRDVGFYNLLHTVFIYNENDIIFSSSGNYGQVKQLLAQEAPRIAAQHRQMLDGTWMLWENDLMPGRDFLVRLTPSENNQYIGAIISISDILDLLRIQWDDDKIGESAVYSREGVRMADPLSFTDRTLPIANLPLLDTPYQIVGQGENRHLVMIRTSSMADIAVAVAVPEKQMLQGLPYFQKAVYFIVLGLVFLFSMYLLFIQRTVFQPLHQLINGMKKLSLGMLDFRLKTTNTVEFQFMANTFNNMAEQISNLRIGMYEEQLRAQKNEMKQLQAQINPHFYMNSLNIIYNFAVLKDHDSVKKMALHMADYFRFIMRVNRESITLEEELKHIGNYVEIQKFRFPEKLECIVDIPERWRTAALPALTLQPFVENAIIHGFLNRREKFIIRIHGEIAAAEDGDKLVIVIRDNGVGFHPDVLDRLRRGEELPASESSRLGIANVVQRLKLRYEGGAGVEFDNDPGGGAVVRVRLPLPAELSTERTADISVIGEADDVQSVGRG</sequence>
<evidence type="ECO:0000256" key="2">
    <source>
        <dbReference type="ARBA" id="ARBA00022475"/>
    </source>
</evidence>
<dbReference type="Pfam" id="PF00672">
    <property type="entry name" value="HAMP"/>
    <property type="match status" value="1"/>
</dbReference>
<dbReference type="InterPro" id="IPR036890">
    <property type="entry name" value="HATPase_C_sf"/>
</dbReference>
<evidence type="ECO:0000256" key="4">
    <source>
        <dbReference type="ARBA" id="ARBA00022679"/>
    </source>
</evidence>
<reference evidence="9 10" key="1">
    <citation type="submission" date="2021-04" db="EMBL/GenBank/DDBJ databases">
        <authorList>
            <person name="Rakotoarivonina H."/>
        </authorList>
    </citation>
    <scope>NUCLEOTIDE SEQUENCE [LARGE SCALE GENOMIC DNA]</scope>
    <source>
        <strain evidence="9 10">XE</strain>
    </source>
</reference>
<dbReference type="SMART" id="SM00304">
    <property type="entry name" value="HAMP"/>
    <property type="match status" value="1"/>
</dbReference>
<evidence type="ECO:0000256" key="5">
    <source>
        <dbReference type="ARBA" id="ARBA00022777"/>
    </source>
</evidence>
<dbReference type="Gene3D" id="3.30.565.10">
    <property type="entry name" value="Histidine kinase-like ATPase, C-terminal domain"/>
    <property type="match status" value="1"/>
</dbReference>
<feature type="transmembrane region" description="Helical" evidence="7">
    <location>
        <begin position="281"/>
        <end position="300"/>
    </location>
</feature>
<evidence type="ECO:0000259" key="8">
    <source>
        <dbReference type="PROSITE" id="PS50885"/>
    </source>
</evidence>
<keyword evidence="10" id="KW-1185">Reference proteome</keyword>
<keyword evidence="5 9" id="KW-0418">Kinase</keyword>
<feature type="transmembrane region" description="Helical" evidence="7">
    <location>
        <begin position="9"/>
        <end position="30"/>
    </location>
</feature>
<dbReference type="InterPro" id="IPR050640">
    <property type="entry name" value="Bact_2-comp_sensor_kinase"/>
</dbReference>
<keyword evidence="4 9" id="KW-0808">Transferase</keyword>
<dbReference type="GO" id="GO:0016301">
    <property type="term" value="F:kinase activity"/>
    <property type="evidence" value="ECO:0007669"/>
    <property type="project" value="UniProtKB-KW"/>
</dbReference>
<protein>
    <submittedName>
        <fullName evidence="9">Histidine kinase,histidine kinase, HAMP region</fullName>
        <ecNumber evidence="9">2.7.3.-</ecNumber>
    </submittedName>
</protein>